<feature type="transmembrane region" description="Helical" evidence="4">
    <location>
        <begin position="138"/>
        <end position="159"/>
    </location>
</feature>
<dbReference type="GO" id="GO:0003700">
    <property type="term" value="F:DNA-binding transcription factor activity"/>
    <property type="evidence" value="ECO:0007669"/>
    <property type="project" value="InterPro"/>
</dbReference>
<dbReference type="OrthoDB" id="9799319at2"/>
<reference evidence="6" key="1">
    <citation type="journal article" date="2019" name="PLoS Negl. Trop. Dis.">
        <title>Revisiting the worldwide diversity of Leptospira species in the environment.</title>
        <authorList>
            <person name="Vincent A.T."/>
            <person name="Schiettekatte O."/>
            <person name="Bourhy P."/>
            <person name="Veyrier F.J."/>
            <person name="Picardeau M."/>
        </authorList>
    </citation>
    <scope>NUCLEOTIDE SEQUENCE [LARGE SCALE GENOMIC DNA]</scope>
    <source>
        <strain evidence="6">201300427</strain>
    </source>
</reference>
<dbReference type="InterPro" id="IPR018060">
    <property type="entry name" value="HTH_AraC"/>
</dbReference>
<sequence>MELKEALGFLWLGSGGIFCIVWAVSFLVRQDENKQTRIRWSFVLFSTGLWLIAGSFYFSKLFLRIPGITFIHIPFVLLSAPVLYEYFVLSLTEKKPALPKIVYTPAAFSFFILIPFYLKSHYEKILFLTEPPAGVYPILVFSMNLAIKLGILISAGLFFKRYVVPFVSWNLFLKKEGRLTLVFICFIWLDLLVGTFGYLLKISFLRELSALLLPFLMFFYFIAREVWKPFLSFVQEEIKRTKYEKSKLVNLDLSSLKSEIERLMTEERIYCDEDLNLSKFAEAVQIRPQQMSELLNIHFGKSFFHFINDYRIAEAKKILLEDPKRSILSIADSVGFNSKSTFNRAFLEKEGKTPTEFRSHSS</sequence>
<feature type="transmembrane region" description="Helical" evidence="4">
    <location>
        <begin position="70"/>
        <end position="89"/>
    </location>
</feature>
<dbReference type="InterPro" id="IPR009057">
    <property type="entry name" value="Homeodomain-like_sf"/>
</dbReference>
<dbReference type="InterPro" id="IPR018062">
    <property type="entry name" value="HTH_AraC-typ_CS"/>
</dbReference>
<keyword evidence="7" id="KW-1185">Reference proteome</keyword>
<evidence type="ECO:0000259" key="5">
    <source>
        <dbReference type="PROSITE" id="PS01124"/>
    </source>
</evidence>
<dbReference type="Gene3D" id="1.10.10.60">
    <property type="entry name" value="Homeodomain-like"/>
    <property type="match status" value="2"/>
</dbReference>
<proteinExistence type="predicted"/>
<dbReference type="SUPFAM" id="SSF46689">
    <property type="entry name" value="Homeodomain-like"/>
    <property type="match status" value="1"/>
</dbReference>
<keyword evidence="2" id="KW-0238">DNA-binding</keyword>
<keyword evidence="4" id="KW-0812">Transmembrane</keyword>
<evidence type="ECO:0000256" key="4">
    <source>
        <dbReference type="SAM" id="Phobius"/>
    </source>
</evidence>
<feature type="transmembrane region" description="Helical" evidence="4">
    <location>
        <begin position="6"/>
        <end position="28"/>
    </location>
</feature>
<feature type="transmembrane region" description="Helical" evidence="4">
    <location>
        <begin position="179"/>
        <end position="198"/>
    </location>
</feature>
<dbReference type="AlphaFoldDB" id="A0A4R9M2A4"/>
<dbReference type="RefSeq" id="WP_135760582.1">
    <property type="nucleotide sequence ID" value="NZ_RQHW01000042.1"/>
</dbReference>
<dbReference type="PANTHER" id="PTHR43280:SF29">
    <property type="entry name" value="ARAC-FAMILY TRANSCRIPTIONAL REGULATOR"/>
    <property type="match status" value="1"/>
</dbReference>
<organism evidence="6 7">
    <name type="scientific">Leptospira idonii</name>
    <dbReference type="NCBI Taxonomy" id="1193500"/>
    <lineage>
        <taxon>Bacteria</taxon>
        <taxon>Pseudomonadati</taxon>
        <taxon>Spirochaetota</taxon>
        <taxon>Spirochaetia</taxon>
        <taxon>Leptospirales</taxon>
        <taxon>Leptospiraceae</taxon>
        <taxon>Leptospira</taxon>
    </lineage>
</organism>
<gene>
    <name evidence="6" type="ORF">EHS15_10785</name>
</gene>
<dbReference type="PROSITE" id="PS01124">
    <property type="entry name" value="HTH_ARAC_FAMILY_2"/>
    <property type="match status" value="1"/>
</dbReference>
<accession>A0A4R9M2A4</accession>
<keyword evidence="3" id="KW-0804">Transcription</keyword>
<name>A0A4R9M2A4_9LEPT</name>
<dbReference type="GO" id="GO:0043565">
    <property type="term" value="F:sequence-specific DNA binding"/>
    <property type="evidence" value="ECO:0007669"/>
    <property type="project" value="InterPro"/>
</dbReference>
<keyword evidence="4" id="KW-0472">Membrane</keyword>
<dbReference type="EMBL" id="RQHW01000042">
    <property type="protein sequence ID" value="TGN18898.1"/>
    <property type="molecule type" value="Genomic_DNA"/>
</dbReference>
<comment type="caution">
    <text evidence="6">The sequence shown here is derived from an EMBL/GenBank/DDBJ whole genome shotgun (WGS) entry which is preliminary data.</text>
</comment>
<keyword evidence="1" id="KW-0805">Transcription regulation</keyword>
<evidence type="ECO:0000256" key="1">
    <source>
        <dbReference type="ARBA" id="ARBA00023015"/>
    </source>
</evidence>
<dbReference type="Pfam" id="PF12833">
    <property type="entry name" value="HTH_18"/>
    <property type="match status" value="1"/>
</dbReference>
<feature type="transmembrane region" description="Helical" evidence="4">
    <location>
        <begin position="204"/>
        <end position="223"/>
    </location>
</feature>
<evidence type="ECO:0000256" key="3">
    <source>
        <dbReference type="ARBA" id="ARBA00023163"/>
    </source>
</evidence>
<feature type="transmembrane region" description="Helical" evidence="4">
    <location>
        <begin position="40"/>
        <end position="58"/>
    </location>
</feature>
<evidence type="ECO:0000313" key="6">
    <source>
        <dbReference type="EMBL" id="TGN18898.1"/>
    </source>
</evidence>
<evidence type="ECO:0000313" key="7">
    <source>
        <dbReference type="Proteomes" id="UP000298058"/>
    </source>
</evidence>
<feature type="domain" description="HTH araC/xylS-type" evidence="5">
    <location>
        <begin position="254"/>
        <end position="360"/>
    </location>
</feature>
<dbReference type="PANTHER" id="PTHR43280">
    <property type="entry name" value="ARAC-FAMILY TRANSCRIPTIONAL REGULATOR"/>
    <property type="match status" value="1"/>
</dbReference>
<keyword evidence="4" id="KW-1133">Transmembrane helix</keyword>
<dbReference type="SMART" id="SM00342">
    <property type="entry name" value="HTH_ARAC"/>
    <property type="match status" value="1"/>
</dbReference>
<feature type="transmembrane region" description="Helical" evidence="4">
    <location>
        <begin position="101"/>
        <end position="118"/>
    </location>
</feature>
<dbReference type="Proteomes" id="UP000298058">
    <property type="component" value="Unassembled WGS sequence"/>
</dbReference>
<protein>
    <submittedName>
        <fullName evidence="6">AraC family transcriptional regulator</fullName>
    </submittedName>
</protein>
<dbReference type="PROSITE" id="PS00041">
    <property type="entry name" value="HTH_ARAC_FAMILY_1"/>
    <property type="match status" value="1"/>
</dbReference>
<evidence type="ECO:0000256" key="2">
    <source>
        <dbReference type="ARBA" id="ARBA00023125"/>
    </source>
</evidence>